<proteinExistence type="predicted"/>
<organism evidence="1">
    <name type="scientific">Oikopleura dioica</name>
    <name type="common">Tunicate</name>
    <dbReference type="NCBI Taxonomy" id="34765"/>
    <lineage>
        <taxon>Eukaryota</taxon>
        <taxon>Metazoa</taxon>
        <taxon>Chordata</taxon>
        <taxon>Tunicata</taxon>
        <taxon>Appendicularia</taxon>
        <taxon>Copelata</taxon>
        <taxon>Oikopleuridae</taxon>
        <taxon>Oikopleura</taxon>
    </lineage>
</organism>
<name>E4YJB6_OIKDI</name>
<dbReference type="EMBL" id="FN654648">
    <property type="protein sequence ID" value="CBY35577.1"/>
    <property type="molecule type" value="Genomic_DNA"/>
</dbReference>
<dbReference type="AlphaFoldDB" id="E4YJB6"/>
<sequence length="341" mass="38838">MLIFCIFFQSIFGAEKNATIEFQIANTSKAAFSGELKIYVGKNCNTKVQKGKICDYSFDGSVTYAENKGLTVNKGHYYEMTNPIEPSDDLIFMSYRNKDRAIFKGIRLRVETGIKKQTQIIELFNSKSGMSRRDKYLIFQYHNNYNSCYNPNGDRFPDNSRCIRDATFDLKEGTMSSTDSFLIGRNTGTQTNGNAGKGAKILLYTGFQSDTRGNGLMFYHGFNCGEHICEYNKIGEIRASAQNTTYELDFNDFDVDNDQIIMDIRNGNIRVRDLKIKPCASCGKSDLLKEFSFSNTDGIWMRYIESERHYGSSYYDVIFDFKRNTALLDHSVFAGNATVVK</sequence>
<protein>
    <submittedName>
        <fullName evidence="1">Uncharacterized protein</fullName>
    </submittedName>
</protein>
<dbReference type="Proteomes" id="UP000011014">
    <property type="component" value="Unassembled WGS sequence"/>
</dbReference>
<accession>E4YJB6</accession>
<gene>
    <name evidence="1" type="ORF">GSOID_T00027401001</name>
</gene>
<evidence type="ECO:0000313" key="1">
    <source>
        <dbReference type="EMBL" id="CBY35577.1"/>
    </source>
</evidence>
<reference evidence="1" key="1">
    <citation type="journal article" date="2010" name="Science">
        <title>Plasticity of animal genome architecture unmasked by rapid evolution of a pelagic tunicate.</title>
        <authorList>
            <person name="Denoeud F."/>
            <person name="Henriet S."/>
            <person name="Mungpakdee S."/>
            <person name="Aury J.M."/>
            <person name="Da Silva C."/>
            <person name="Brinkmann H."/>
            <person name="Mikhaleva J."/>
            <person name="Olsen L.C."/>
            <person name="Jubin C."/>
            <person name="Canestro C."/>
            <person name="Bouquet J.M."/>
            <person name="Danks G."/>
            <person name="Poulain J."/>
            <person name="Campsteijn C."/>
            <person name="Adamski M."/>
            <person name="Cross I."/>
            <person name="Yadetie F."/>
            <person name="Muffato M."/>
            <person name="Louis A."/>
            <person name="Butcher S."/>
            <person name="Tsagkogeorga G."/>
            <person name="Konrad A."/>
            <person name="Singh S."/>
            <person name="Jensen M.F."/>
            <person name="Cong E.H."/>
            <person name="Eikeseth-Otteraa H."/>
            <person name="Noel B."/>
            <person name="Anthouard V."/>
            <person name="Porcel B.M."/>
            <person name="Kachouri-Lafond R."/>
            <person name="Nishino A."/>
            <person name="Ugolini M."/>
            <person name="Chourrout P."/>
            <person name="Nishida H."/>
            <person name="Aasland R."/>
            <person name="Huzurbazar S."/>
            <person name="Westhof E."/>
            <person name="Delsuc F."/>
            <person name="Lehrach H."/>
            <person name="Reinhardt R."/>
            <person name="Weissenbach J."/>
            <person name="Roy S.W."/>
            <person name="Artiguenave F."/>
            <person name="Postlethwait J.H."/>
            <person name="Manak J.R."/>
            <person name="Thompson E.M."/>
            <person name="Jaillon O."/>
            <person name="Du Pasquier L."/>
            <person name="Boudinot P."/>
            <person name="Liberles D.A."/>
            <person name="Volff J.N."/>
            <person name="Philippe H."/>
            <person name="Lenhard B."/>
            <person name="Roest Crollius H."/>
            <person name="Wincker P."/>
            <person name="Chourrout D."/>
        </authorList>
    </citation>
    <scope>NUCLEOTIDE SEQUENCE [LARGE SCALE GENOMIC DNA]</scope>
</reference>